<dbReference type="OrthoDB" id="3035962at2759"/>
<dbReference type="InParanoid" id="D8Q1X0"/>
<dbReference type="Pfam" id="PF20411">
    <property type="entry name" value="DUF6697"/>
    <property type="match status" value="1"/>
</dbReference>
<gene>
    <name evidence="3" type="ORF">SCHCODRAFT_108394</name>
</gene>
<dbReference type="EMBL" id="GL377305">
    <property type="protein sequence ID" value="EFI98579.1"/>
    <property type="molecule type" value="Genomic_DNA"/>
</dbReference>
<dbReference type="HOGENOM" id="CLU_526926_0_0_1"/>
<evidence type="ECO:0000259" key="2">
    <source>
        <dbReference type="Pfam" id="PF20411"/>
    </source>
</evidence>
<feature type="compositionally biased region" description="Basic and acidic residues" evidence="1">
    <location>
        <begin position="154"/>
        <end position="168"/>
    </location>
</feature>
<reference evidence="3 4" key="1">
    <citation type="journal article" date="2010" name="Nat. Biotechnol.">
        <title>Genome sequence of the model mushroom Schizophyllum commune.</title>
        <authorList>
            <person name="Ohm R.A."/>
            <person name="de Jong J.F."/>
            <person name="Lugones L.G."/>
            <person name="Aerts A."/>
            <person name="Kothe E."/>
            <person name="Stajich J.E."/>
            <person name="de Vries R.P."/>
            <person name="Record E."/>
            <person name="Levasseur A."/>
            <person name="Baker S.E."/>
            <person name="Bartholomew K.A."/>
            <person name="Coutinho P.M."/>
            <person name="Erdmann S."/>
            <person name="Fowler T.J."/>
            <person name="Gathman A.C."/>
            <person name="Lombard V."/>
            <person name="Henrissat B."/>
            <person name="Knabe N."/>
            <person name="Kuees U."/>
            <person name="Lilly W.W."/>
            <person name="Lindquist E."/>
            <person name="Lucas S."/>
            <person name="Magnuson J.K."/>
            <person name="Piumi F."/>
            <person name="Raudaskoski M."/>
            <person name="Salamov A."/>
            <person name="Schmutz J."/>
            <person name="Schwarze F.W.M.R."/>
            <person name="vanKuyk P.A."/>
            <person name="Horton J.S."/>
            <person name="Grigoriev I.V."/>
            <person name="Woesten H.A.B."/>
        </authorList>
    </citation>
    <scope>NUCLEOTIDE SEQUENCE [LARGE SCALE GENOMIC DNA]</scope>
    <source>
        <strain evidence="4">H4-8 / FGSC 9210</strain>
    </source>
</reference>
<dbReference type="InterPro" id="IPR046520">
    <property type="entry name" value="DUF6697"/>
</dbReference>
<feature type="region of interest" description="Disordered" evidence="1">
    <location>
        <begin position="424"/>
        <end position="517"/>
    </location>
</feature>
<feature type="domain" description="DUF6697" evidence="2">
    <location>
        <begin position="244"/>
        <end position="417"/>
    </location>
</feature>
<sequence length="517" mass="57553">MVKLPKDGGHAQFAVARMNALKAELLRIGEQLDTVIRTWEEEKELLQTWNEASAAEARAMEEQLLQLIEMREEDEAASHSPDETIELNDSVRNDKAGAPVKGEGGNTSLSTSAPLSPSHTPPRVTPAPSDAPGQQLSNGRNSERADSPPTQFDGRPDDEVEQKYREEIAGNTTKPKVKRNKQVSQETATVSVTIKQEDDDGIEHEEFIEVTLTKPENGDTLWDLDALKLGPVGDIPNPLHHRFFKREVVSWAFGGSHQSTFPNAGKENDYAAYVPDWNPQLPEGPGQHGIAFGNGSVGSEKLPVFVRDKQPNAWRYCGHYSCRRHGTLDPSQMARIPRRCLAAIARDYVRKEWGRRRVAHLDAQNAADAQREGNPYEHIVLTEQSITAAFLDGRMIMSFTILEFHHFDESWFQQLLDAEKAGHRIAPEPPSAKRKSSQGPARPRKKRKAPAKKAAPAAQDSDSEVEYLGMNAPSSSQPFRRSLRSGNGSTTEPMVLEVSDEEDEDEEDEEEEDDQGF</sequence>
<dbReference type="KEGG" id="scm:SCHCO_02619890"/>
<keyword evidence="4" id="KW-1185">Reference proteome</keyword>
<feature type="compositionally biased region" description="Basic residues" evidence="1">
    <location>
        <begin position="432"/>
        <end position="451"/>
    </location>
</feature>
<feature type="compositionally biased region" description="Polar residues" evidence="1">
    <location>
        <begin position="472"/>
        <end position="492"/>
    </location>
</feature>
<organism evidence="4">
    <name type="scientific">Schizophyllum commune (strain H4-8 / FGSC 9210)</name>
    <name type="common">Split gill fungus</name>
    <dbReference type="NCBI Taxonomy" id="578458"/>
    <lineage>
        <taxon>Eukaryota</taxon>
        <taxon>Fungi</taxon>
        <taxon>Dikarya</taxon>
        <taxon>Basidiomycota</taxon>
        <taxon>Agaricomycotina</taxon>
        <taxon>Agaricomycetes</taxon>
        <taxon>Agaricomycetidae</taxon>
        <taxon>Agaricales</taxon>
        <taxon>Schizophyllaceae</taxon>
        <taxon>Schizophyllum</taxon>
    </lineage>
</organism>
<accession>D8Q1X0</accession>
<evidence type="ECO:0000313" key="4">
    <source>
        <dbReference type="Proteomes" id="UP000007431"/>
    </source>
</evidence>
<dbReference type="GeneID" id="9591032"/>
<feature type="region of interest" description="Disordered" evidence="1">
    <location>
        <begin position="72"/>
        <end position="188"/>
    </location>
</feature>
<feature type="compositionally biased region" description="Low complexity" evidence="1">
    <location>
        <begin position="107"/>
        <end position="118"/>
    </location>
</feature>
<name>D8Q1X0_SCHCM</name>
<dbReference type="AlphaFoldDB" id="D8Q1X0"/>
<dbReference type="VEuPathDB" id="FungiDB:SCHCODRAFT_02619890"/>
<feature type="non-terminal residue" evidence="3">
    <location>
        <position position="517"/>
    </location>
</feature>
<protein>
    <recommendedName>
        <fullName evidence="2">DUF6697 domain-containing protein</fullName>
    </recommendedName>
</protein>
<evidence type="ECO:0000313" key="3">
    <source>
        <dbReference type="EMBL" id="EFI98579.1"/>
    </source>
</evidence>
<evidence type="ECO:0000256" key="1">
    <source>
        <dbReference type="SAM" id="MobiDB-lite"/>
    </source>
</evidence>
<dbReference type="STRING" id="578458.D8Q1X0"/>
<feature type="compositionally biased region" description="Acidic residues" evidence="1">
    <location>
        <begin position="498"/>
        <end position="517"/>
    </location>
</feature>
<dbReference type="OMA" id="ENMLAEC"/>
<dbReference type="Proteomes" id="UP000007431">
    <property type="component" value="Unassembled WGS sequence"/>
</dbReference>
<proteinExistence type="predicted"/>